<organism evidence="6 7">
    <name type="scientific">Aurantibacter aestuarii</name>
    <dbReference type="NCBI Taxonomy" id="1266046"/>
    <lineage>
        <taxon>Bacteria</taxon>
        <taxon>Pseudomonadati</taxon>
        <taxon>Bacteroidota</taxon>
        <taxon>Flavobacteriia</taxon>
        <taxon>Flavobacteriales</taxon>
        <taxon>Flavobacteriaceae</taxon>
        <taxon>Aurantibacter</taxon>
    </lineage>
</organism>
<evidence type="ECO:0000256" key="4">
    <source>
        <dbReference type="ARBA" id="ARBA00022833"/>
    </source>
</evidence>
<evidence type="ECO:0000256" key="3">
    <source>
        <dbReference type="ARBA" id="ARBA00022801"/>
    </source>
</evidence>
<sequence length="285" mass="32220">MKRFSILFVILVSVFACKKDKKNTETVEETTDKPEISLYILDGGNIKANNLNIFAQGETYKGESKLLANAYYVINHPKGKLLWDTGLPEGIVGKEPYTTPDGAFTISRPDSLKNQFAKLKITPKDITHIAFSHIHFDHTGAANAFSNAKWIVQQKEMDFINSPEIKNNAFYDVSSFATLENKEVVNGDYDVFGDGSVIIKSMPGHTAGHQVLFLDLPNEGPIILSGDIYHFRENRESGIVPQFNFDIPQSQKSIEDFETFVESKNARVIIQHDLNDFNTYNRRMY</sequence>
<proteinExistence type="inferred from homology"/>
<dbReference type="AlphaFoldDB" id="A0A2T1NCJ9"/>
<dbReference type="GO" id="GO:0016787">
    <property type="term" value="F:hydrolase activity"/>
    <property type="evidence" value="ECO:0007669"/>
    <property type="project" value="UniProtKB-KW"/>
</dbReference>
<feature type="domain" description="Metallo-beta-lactamase" evidence="5">
    <location>
        <begin position="67"/>
        <end position="272"/>
    </location>
</feature>
<evidence type="ECO:0000313" key="7">
    <source>
        <dbReference type="Proteomes" id="UP000238426"/>
    </source>
</evidence>
<dbReference type="InterPro" id="IPR001279">
    <property type="entry name" value="Metallo-B-lactamas"/>
</dbReference>
<keyword evidence="2" id="KW-0479">Metal-binding</keyword>
<evidence type="ECO:0000259" key="5">
    <source>
        <dbReference type="SMART" id="SM00849"/>
    </source>
</evidence>
<dbReference type="EMBL" id="PXOQ01000007">
    <property type="protein sequence ID" value="PSG90137.1"/>
    <property type="molecule type" value="Genomic_DNA"/>
</dbReference>
<dbReference type="Pfam" id="PF00753">
    <property type="entry name" value="Lactamase_B"/>
    <property type="match status" value="1"/>
</dbReference>
<keyword evidence="7" id="KW-1185">Reference proteome</keyword>
<dbReference type="PANTHER" id="PTHR42978">
    <property type="entry name" value="QUORUM-QUENCHING LACTONASE YTNP-RELATED-RELATED"/>
    <property type="match status" value="1"/>
</dbReference>
<comment type="similarity">
    <text evidence="1">Belongs to the metallo-beta-lactamase superfamily.</text>
</comment>
<dbReference type="CDD" id="cd07729">
    <property type="entry name" value="AHL_lactonase_MBL-fold"/>
    <property type="match status" value="1"/>
</dbReference>
<comment type="caution">
    <text evidence="6">The sequence shown here is derived from an EMBL/GenBank/DDBJ whole genome shotgun (WGS) entry which is preliminary data.</text>
</comment>
<dbReference type="Proteomes" id="UP000238426">
    <property type="component" value="Unassembled WGS sequence"/>
</dbReference>
<dbReference type="GO" id="GO:0046872">
    <property type="term" value="F:metal ion binding"/>
    <property type="evidence" value="ECO:0007669"/>
    <property type="project" value="UniProtKB-KW"/>
</dbReference>
<dbReference type="InterPro" id="IPR036866">
    <property type="entry name" value="RibonucZ/Hydroxyglut_hydro"/>
</dbReference>
<dbReference type="Gene3D" id="3.60.15.10">
    <property type="entry name" value="Ribonuclease Z/Hydroxyacylglutathione hydrolase-like"/>
    <property type="match status" value="1"/>
</dbReference>
<dbReference type="SMART" id="SM00849">
    <property type="entry name" value="Lactamase_B"/>
    <property type="match status" value="1"/>
</dbReference>
<evidence type="ECO:0000256" key="1">
    <source>
        <dbReference type="ARBA" id="ARBA00007749"/>
    </source>
</evidence>
<reference evidence="6 7" key="1">
    <citation type="submission" date="2018-03" db="EMBL/GenBank/DDBJ databases">
        <title>Mesoflavibacter sp. HG37 and Mesoflavibacter sp. HG96 sp.nov., two marine bacteria isolated from seawater of Western Pacific Ocean.</title>
        <authorList>
            <person name="Cheng H."/>
            <person name="Wu Y.-H."/>
            <person name="Guo L.-L."/>
            <person name="Xu X.-W."/>
        </authorList>
    </citation>
    <scope>NUCLEOTIDE SEQUENCE [LARGE SCALE GENOMIC DNA]</scope>
    <source>
        <strain evidence="6 7">KCTC 32269</strain>
    </source>
</reference>
<keyword evidence="4" id="KW-0862">Zinc</keyword>
<dbReference type="RefSeq" id="WP_106462278.1">
    <property type="nucleotide sequence ID" value="NZ_PXOQ01000007.1"/>
</dbReference>
<evidence type="ECO:0000256" key="2">
    <source>
        <dbReference type="ARBA" id="ARBA00022723"/>
    </source>
</evidence>
<name>A0A2T1NCJ9_9FLAO</name>
<evidence type="ECO:0000313" key="6">
    <source>
        <dbReference type="EMBL" id="PSG90137.1"/>
    </source>
</evidence>
<keyword evidence="3 6" id="KW-0378">Hydrolase</keyword>
<accession>A0A2T1NCJ9</accession>
<dbReference type="InterPro" id="IPR051013">
    <property type="entry name" value="MBL_superfamily_lactonases"/>
</dbReference>
<dbReference type="PANTHER" id="PTHR42978:SF3">
    <property type="entry name" value="BLR3078 PROTEIN"/>
    <property type="match status" value="1"/>
</dbReference>
<protein>
    <submittedName>
        <fullName evidence="6">MBL fold metallo-hydrolase</fullName>
    </submittedName>
</protein>
<gene>
    <name evidence="6" type="ORF">C7H52_02350</name>
</gene>
<dbReference type="PROSITE" id="PS51257">
    <property type="entry name" value="PROKAR_LIPOPROTEIN"/>
    <property type="match status" value="1"/>
</dbReference>
<dbReference type="OrthoDB" id="9802248at2"/>
<dbReference type="SUPFAM" id="SSF56281">
    <property type="entry name" value="Metallo-hydrolase/oxidoreductase"/>
    <property type="match status" value="1"/>
</dbReference>